<keyword evidence="6" id="KW-0813">Transport</keyword>
<dbReference type="Gene3D" id="3.40.50.2300">
    <property type="match status" value="1"/>
</dbReference>
<dbReference type="CDD" id="cd05568">
    <property type="entry name" value="PTS_IIB_bgl_like"/>
    <property type="match status" value="1"/>
</dbReference>
<evidence type="ECO:0000313" key="6">
    <source>
        <dbReference type="EMBL" id="MBT9432003.1"/>
    </source>
</evidence>
<dbReference type="Proteomes" id="UP000811282">
    <property type="component" value="Unassembled WGS sequence"/>
</dbReference>
<dbReference type="Pfam" id="PF00359">
    <property type="entry name" value="PTS_EIIA_2"/>
    <property type="match status" value="1"/>
</dbReference>
<dbReference type="InterPro" id="IPR002178">
    <property type="entry name" value="PTS_EIIA_type-2_dom"/>
</dbReference>
<organism evidence="6 7">
    <name type="scientific">Candidatus Sodalis endolongispinus</name>
    <dbReference type="NCBI Taxonomy" id="2812662"/>
    <lineage>
        <taxon>Bacteria</taxon>
        <taxon>Pseudomonadati</taxon>
        <taxon>Pseudomonadota</taxon>
        <taxon>Gammaproteobacteria</taxon>
        <taxon>Enterobacterales</taxon>
        <taxon>Bruguierivoracaceae</taxon>
        <taxon>Sodalis</taxon>
    </lineage>
</organism>
<protein>
    <submittedName>
        <fullName evidence="6">PTS sugar transporter subunit IIA</fullName>
    </submittedName>
</protein>
<dbReference type="SUPFAM" id="SSF52794">
    <property type="entry name" value="PTS system IIB component-like"/>
    <property type="match status" value="1"/>
</dbReference>
<evidence type="ECO:0000256" key="3">
    <source>
        <dbReference type="ARBA" id="ARBA00023163"/>
    </source>
</evidence>
<dbReference type="EMBL" id="JAFJYC010000001">
    <property type="protein sequence ID" value="MBT9432003.1"/>
    <property type="molecule type" value="Genomic_DNA"/>
</dbReference>
<feature type="domain" description="PTS EIIA type-2" evidence="4">
    <location>
        <begin position="119"/>
        <end position="263"/>
    </location>
</feature>
<gene>
    <name evidence="6" type="ORF">JZM24_07370</name>
</gene>
<evidence type="ECO:0000256" key="1">
    <source>
        <dbReference type="ARBA" id="ARBA00022679"/>
    </source>
</evidence>
<evidence type="ECO:0000256" key="2">
    <source>
        <dbReference type="ARBA" id="ARBA00023015"/>
    </source>
</evidence>
<evidence type="ECO:0000259" key="4">
    <source>
        <dbReference type="PROSITE" id="PS51094"/>
    </source>
</evidence>
<dbReference type="Gene3D" id="3.40.930.10">
    <property type="entry name" value="Mannitol-specific EII, Chain A"/>
    <property type="match status" value="1"/>
</dbReference>
<keyword evidence="1" id="KW-0808">Transferase</keyword>
<accession>A0ABS5YAN0</accession>
<dbReference type="PROSITE" id="PS51099">
    <property type="entry name" value="PTS_EIIB_TYPE_2"/>
    <property type="match status" value="1"/>
</dbReference>
<reference evidence="6 7" key="1">
    <citation type="journal article" date="2021" name="Genome Biol. Evol.">
        <title>The evolution of interdependence in a four-way mealybug symbiosis.</title>
        <authorList>
            <person name="Garber A.I."/>
            <person name="Kupper M."/>
            <person name="Laetsch D.R."/>
            <person name="Weldon S.R."/>
            <person name="Ladinsky M.S."/>
            <person name="Bjorkman P.J."/>
            <person name="McCutcheon J.P."/>
        </authorList>
    </citation>
    <scope>NUCLEOTIDE SEQUENCE [LARGE SCALE GENOMIC DNA]</scope>
    <source>
        <strain evidence="6">SOD</strain>
    </source>
</reference>
<dbReference type="InterPro" id="IPR013011">
    <property type="entry name" value="PTS_EIIB_2"/>
</dbReference>
<evidence type="ECO:0000259" key="5">
    <source>
        <dbReference type="PROSITE" id="PS51099"/>
    </source>
</evidence>
<dbReference type="PANTHER" id="PTHR30185:SF18">
    <property type="entry name" value="TRANSCRIPTIONAL REGULATOR MTLR"/>
    <property type="match status" value="1"/>
</dbReference>
<name>A0ABS5YAN0_9GAMM</name>
<sequence length="264" mass="29485">MHKECAKFIHEKIRVAIVCNYGIGVSQFVAQKIQRAITQVEIVDILSVREMYRLDSKFCDLVVATVPVNLPKETTVQVNDVLLPYDLAVIKDAVKKMQKSKMLESVLSHGKVTAKRFQAYILPEMTFIMEGAMDKGTLLTTLCHAAVAQALVEPDYLQSILAREKIFSTEIAAGVVLTHGAPVLVKQNFISLTRLATPVYWQEGRACDVIILVAFKKAADGKIDSSIAGFYSMLARLVDNEYAMKALRQCKTPGELYHYFISQH</sequence>
<dbReference type="PANTHER" id="PTHR30185">
    <property type="entry name" value="CRYPTIC BETA-GLUCOSIDE BGL OPERON ANTITERMINATOR"/>
    <property type="match status" value="1"/>
</dbReference>
<keyword evidence="3" id="KW-0804">Transcription</keyword>
<feature type="domain" description="PTS EIIB type-2" evidence="5">
    <location>
        <begin position="13"/>
        <end position="102"/>
    </location>
</feature>
<dbReference type="InterPro" id="IPR050661">
    <property type="entry name" value="BglG_antiterminators"/>
</dbReference>
<dbReference type="InterPro" id="IPR016152">
    <property type="entry name" value="PTrfase/Anion_transptr"/>
</dbReference>
<proteinExistence type="predicted"/>
<keyword evidence="2" id="KW-0805">Transcription regulation</keyword>
<dbReference type="SUPFAM" id="SSF55804">
    <property type="entry name" value="Phoshotransferase/anion transport protein"/>
    <property type="match status" value="1"/>
</dbReference>
<evidence type="ECO:0000313" key="7">
    <source>
        <dbReference type="Proteomes" id="UP000811282"/>
    </source>
</evidence>
<keyword evidence="7" id="KW-1185">Reference proteome</keyword>
<dbReference type="InterPro" id="IPR036095">
    <property type="entry name" value="PTS_EIIB-like_sf"/>
</dbReference>
<comment type="caution">
    <text evidence="6">The sequence shown here is derived from an EMBL/GenBank/DDBJ whole genome shotgun (WGS) entry which is preliminary data.</text>
</comment>
<dbReference type="PROSITE" id="PS51094">
    <property type="entry name" value="PTS_EIIA_TYPE_2"/>
    <property type="match status" value="1"/>
</dbReference>
<keyword evidence="6" id="KW-0762">Sugar transport</keyword>